<dbReference type="InterPro" id="IPR032312">
    <property type="entry name" value="LacZ_4"/>
</dbReference>
<dbReference type="InterPro" id="IPR008979">
    <property type="entry name" value="Galactose-bd-like_sf"/>
</dbReference>
<dbReference type="PANTHER" id="PTHR46323">
    <property type="entry name" value="BETA-GALACTOSIDASE"/>
    <property type="match status" value="1"/>
</dbReference>
<proteinExistence type="inferred from homology"/>
<organism evidence="10 11">
    <name type="scientific">Tessaracoccus rhinocerotis</name>
    <dbReference type="NCBI Taxonomy" id="1689449"/>
    <lineage>
        <taxon>Bacteria</taxon>
        <taxon>Bacillati</taxon>
        <taxon>Actinomycetota</taxon>
        <taxon>Actinomycetes</taxon>
        <taxon>Propionibacteriales</taxon>
        <taxon>Propionibacteriaceae</taxon>
        <taxon>Tessaracoccus</taxon>
    </lineage>
</organism>
<dbReference type="OrthoDB" id="9762066at2"/>
<reference evidence="10 11" key="1">
    <citation type="submission" date="2019-07" db="EMBL/GenBank/DDBJ databases">
        <authorList>
            <person name="Zhou L.-Y."/>
        </authorList>
    </citation>
    <scope>NUCLEOTIDE SEQUENCE [LARGE SCALE GENOMIC DNA]</scope>
    <source>
        <strain evidence="10 11">YIM 101269</strain>
    </source>
</reference>
<dbReference type="InterPro" id="IPR023230">
    <property type="entry name" value="Glyco_hydro_2_CS"/>
</dbReference>
<dbReference type="InterPro" id="IPR023232">
    <property type="entry name" value="Glyco_hydro_2_AS"/>
</dbReference>
<keyword evidence="11" id="KW-1185">Reference proteome</keyword>
<comment type="similarity">
    <text evidence="2 8">Belongs to the glycosyl hydrolase 2 family.</text>
</comment>
<dbReference type="InterPro" id="IPR011013">
    <property type="entry name" value="Gal_mutarotase_sf_dom"/>
</dbReference>
<dbReference type="Proteomes" id="UP000317638">
    <property type="component" value="Unassembled WGS sequence"/>
</dbReference>
<dbReference type="Pfam" id="PF02836">
    <property type="entry name" value="Glyco_hydro_2_C"/>
    <property type="match status" value="1"/>
</dbReference>
<dbReference type="AlphaFoldDB" id="A0A553JYB0"/>
<evidence type="ECO:0000256" key="7">
    <source>
        <dbReference type="ARBA" id="ARBA00032230"/>
    </source>
</evidence>
<evidence type="ECO:0000259" key="9">
    <source>
        <dbReference type="SMART" id="SM01038"/>
    </source>
</evidence>
<dbReference type="SUPFAM" id="SSF51445">
    <property type="entry name" value="(Trans)glycosidases"/>
    <property type="match status" value="1"/>
</dbReference>
<feature type="domain" description="Beta galactosidase small chain/" evidence="9">
    <location>
        <begin position="723"/>
        <end position="1000"/>
    </location>
</feature>
<dbReference type="InterPro" id="IPR006102">
    <property type="entry name" value="Ig-like_GH2"/>
</dbReference>
<dbReference type="PROSITE" id="PS00719">
    <property type="entry name" value="GLYCOSYL_HYDROL_F2_1"/>
    <property type="match status" value="1"/>
</dbReference>
<evidence type="ECO:0000256" key="4">
    <source>
        <dbReference type="ARBA" id="ARBA00013303"/>
    </source>
</evidence>
<comment type="caution">
    <text evidence="10">The sequence shown here is derived from an EMBL/GenBank/DDBJ whole genome shotgun (WGS) entry which is preliminary data.</text>
</comment>
<evidence type="ECO:0000256" key="6">
    <source>
        <dbReference type="ARBA" id="ARBA00023295"/>
    </source>
</evidence>
<dbReference type="RefSeq" id="WP_143938894.1">
    <property type="nucleotide sequence ID" value="NZ_VKKG01000005.1"/>
</dbReference>
<dbReference type="Gene3D" id="2.60.40.10">
    <property type="entry name" value="Immunoglobulins"/>
    <property type="match status" value="2"/>
</dbReference>
<dbReference type="EC" id="3.2.1.23" evidence="3 8"/>
<keyword evidence="5 8" id="KW-0378">Hydrolase</keyword>
<dbReference type="SUPFAM" id="SSF74650">
    <property type="entry name" value="Galactose mutarotase-like"/>
    <property type="match status" value="1"/>
</dbReference>
<dbReference type="Gene3D" id="2.60.120.260">
    <property type="entry name" value="Galactose-binding domain-like"/>
    <property type="match status" value="1"/>
</dbReference>
<evidence type="ECO:0000256" key="3">
    <source>
        <dbReference type="ARBA" id="ARBA00012756"/>
    </source>
</evidence>
<comment type="catalytic activity">
    <reaction evidence="1 8">
        <text>Hydrolysis of terminal non-reducing beta-D-galactose residues in beta-D-galactosides.</text>
        <dbReference type="EC" id="3.2.1.23"/>
    </reaction>
</comment>
<dbReference type="Pfam" id="PF16353">
    <property type="entry name" value="LacZ_4"/>
    <property type="match status" value="1"/>
</dbReference>
<dbReference type="EMBL" id="VKKG01000005">
    <property type="protein sequence ID" value="TRY17430.1"/>
    <property type="molecule type" value="Genomic_DNA"/>
</dbReference>
<evidence type="ECO:0000256" key="1">
    <source>
        <dbReference type="ARBA" id="ARBA00001412"/>
    </source>
</evidence>
<dbReference type="PANTHER" id="PTHR46323:SF2">
    <property type="entry name" value="BETA-GALACTOSIDASE"/>
    <property type="match status" value="1"/>
</dbReference>
<evidence type="ECO:0000256" key="5">
    <source>
        <dbReference type="ARBA" id="ARBA00022801"/>
    </source>
</evidence>
<dbReference type="InterPro" id="IPR036156">
    <property type="entry name" value="Beta-gal/glucu_dom_sf"/>
</dbReference>
<dbReference type="GO" id="GO:0030246">
    <property type="term" value="F:carbohydrate binding"/>
    <property type="evidence" value="ECO:0007669"/>
    <property type="project" value="InterPro"/>
</dbReference>
<accession>A0A553JYB0</accession>
<dbReference type="SUPFAM" id="SSF49303">
    <property type="entry name" value="beta-Galactosidase/glucuronidase domain"/>
    <property type="match status" value="2"/>
</dbReference>
<evidence type="ECO:0000313" key="11">
    <source>
        <dbReference type="Proteomes" id="UP000317638"/>
    </source>
</evidence>
<dbReference type="InterPro" id="IPR006104">
    <property type="entry name" value="Glyco_hydro_2_N"/>
</dbReference>
<dbReference type="Pfam" id="PF00703">
    <property type="entry name" value="Glyco_hydro_2"/>
    <property type="match status" value="1"/>
</dbReference>
<dbReference type="InterPro" id="IPR004199">
    <property type="entry name" value="B-gal_small/dom_5"/>
</dbReference>
<dbReference type="Gene3D" id="2.70.98.10">
    <property type="match status" value="1"/>
</dbReference>
<evidence type="ECO:0000313" key="10">
    <source>
        <dbReference type="EMBL" id="TRY17430.1"/>
    </source>
</evidence>
<dbReference type="GO" id="GO:0005990">
    <property type="term" value="P:lactose catabolic process"/>
    <property type="evidence" value="ECO:0007669"/>
    <property type="project" value="TreeGrafter"/>
</dbReference>
<dbReference type="InterPro" id="IPR014718">
    <property type="entry name" value="GH-type_carb-bd"/>
</dbReference>
<dbReference type="SMART" id="SM01038">
    <property type="entry name" value="Bgal_small_N"/>
    <property type="match status" value="1"/>
</dbReference>
<dbReference type="InterPro" id="IPR006103">
    <property type="entry name" value="Glyco_hydro_2_cat"/>
</dbReference>
<evidence type="ECO:0000256" key="2">
    <source>
        <dbReference type="ARBA" id="ARBA00007401"/>
    </source>
</evidence>
<dbReference type="GO" id="GO:0004565">
    <property type="term" value="F:beta-galactosidase activity"/>
    <property type="evidence" value="ECO:0007669"/>
    <property type="project" value="UniProtKB-EC"/>
</dbReference>
<name>A0A553JYB0_9ACTN</name>
<dbReference type="InterPro" id="IPR050347">
    <property type="entry name" value="Bact_Beta-galactosidase"/>
</dbReference>
<dbReference type="InterPro" id="IPR006101">
    <property type="entry name" value="Glyco_hydro_2"/>
</dbReference>
<dbReference type="InterPro" id="IPR017853">
    <property type="entry name" value="GH"/>
</dbReference>
<dbReference type="InterPro" id="IPR013783">
    <property type="entry name" value="Ig-like_fold"/>
</dbReference>
<sequence length="1003" mass="111479">MTFDPTRIADPTFVSENRMAAHSDHRWFADQGELASGTSSFEQSLNGTWKFHHARNRALAVPGFEAVDFDTSDWDDIRVPGHIQLAGHDRPQYANVQHPWDGYEDIVPGEVPQHYNPVGSYVTHFALDHPLGAGERLSVSFNGAESSVAVWVNGHYVGYGTDAFTPSEFDITDHLVEGRNKLAAQVVKHSGAAWIEDQDFYRFSGLFRDVVLHRRPSVHLEDLKVTTEVSADLGSAVVRLSVALQGEGRVRAVLRGVGALHDDADGLAVTVDSPRLWSAEDPHLHDLVIEVLDEAGSVTEVVRQGVGIRRFGVEDGLLRINGKRIVFNGVNRHEFGLQGRVMTREQTEADVKLMKAANINAVRTSHYPNNTFLYELCDAYGLYVIDEMNLEAHGMWDWVTRGRIPLEEAVPGNLPEWRDALLDRATSMLERDKNHPSIVMWSCGNESFGGTNLRDVADHFRSLDDRPVHYEGVHWDPRHPETTDVVSQMYTSAADVEEFLLTNRDKPFILCEYAHAMGNSFGAVDKYVDLAHREPLYQGGFIWDFADQAIALTDRHGREFFGYGGDCGESPHDGDFSANGILFADHTPKPLLAEVHKLYQGLAIEISADSVRVTNRMLFTDTAAHDCVVTLLREGRVIARETLTVSVAPGETGSFPLPVELPDVDGEYAFDVSFRLPRATAWAPAGHEVAWEQAVVTVSGVQRPPVRSQERAPEVIDGVHNIGVRGEHFTALFSKLYGGLVSYRFGMTGDGGRELLHGIPKPNFWHAPTSNERGWNMPFRDGQWLLASRYAEASEAGPVLERRDDGVEVRYTYELPSNPAGECDVAYLVHGDGRIEVTLTARPGAGLPDMPEFGLLLTTTPELRHLTWYGEGPHECYVDRRAGARLGVHSADVTEMLTPYVRPQESGSRTGVRWAELTDGQGAGLRFETSEEMEFSALPWTPFEIENALHPVDLPPIQRTVVRPALLRRGVGGDNSWGAETHPEYLLPQGEELVFTFAFRGIR</sequence>
<dbReference type="Gene3D" id="3.20.20.80">
    <property type="entry name" value="Glycosidases"/>
    <property type="match status" value="1"/>
</dbReference>
<protein>
    <recommendedName>
        <fullName evidence="4 8">Beta-galactosidase</fullName>
        <ecNumber evidence="3 8">3.2.1.23</ecNumber>
    </recommendedName>
    <alternativeName>
        <fullName evidence="7 8">Lactase</fullName>
    </alternativeName>
</protein>
<dbReference type="Pfam" id="PF02929">
    <property type="entry name" value="Bgal_small_N"/>
    <property type="match status" value="1"/>
</dbReference>
<dbReference type="PRINTS" id="PR00132">
    <property type="entry name" value="GLHYDRLASE2"/>
</dbReference>
<keyword evidence="6 8" id="KW-0326">Glycosidase</keyword>
<dbReference type="SUPFAM" id="SSF49785">
    <property type="entry name" value="Galactose-binding domain-like"/>
    <property type="match status" value="1"/>
</dbReference>
<gene>
    <name evidence="10" type="ORF">FOJ82_12920</name>
</gene>
<dbReference type="PROSITE" id="PS00608">
    <property type="entry name" value="GLYCOSYL_HYDROL_F2_2"/>
    <property type="match status" value="1"/>
</dbReference>
<dbReference type="GO" id="GO:0009341">
    <property type="term" value="C:beta-galactosidase complex"/>
    <property type="evidence" value="ECO:0007669"/>
    <property type="project" value="InterPro"/>
</dbReference>
<dbReference type="Pfam" id="PF02837">
    <property type="entry name" value="Glyco_hydro_2_N"/>
    <property type="match status" value="1"/>
</dbReference>
<evidence type="ECO:0000256" key="8">
    <source>
        <dbReference type="RuleBase" id="RU361154"/>
    </source>
</evidence>